<dbReference type="Pfam" id="PF25330">
    <property type="entry name" value="C2_nem"/>
    <property type="match status" value="1"/>
</dbReference>
<dbReference type="Proteomes" id="UP000783686">
    <property type="component" value="Unassembled WGS sequence"/>
</dbReference>
<evidence type="ECO:0000313" key="4">
    <source>
        <dbReference type="EMBL" id="CAD5213293.1"/>
    </source>
</evidence>
<protein>
    <recommendedName>
        <fullName evidence="3">C2 domain-containing protein</fullName>
    </recommendedName>
</protein>
<evidence type="ECO:0000256" key="2">
    <source>
        <dbReference type="SAM" id="Phobius"/>
    </source>
</evidence>
<dbReference type="EMBL" id="CAJFCW020000003">
    <property type="protein sequence ID" value="CAG9100579.1"/>
    <property type="molecule type" value="Genomic_DNA"/>
</dbReference>
<dbReference type="InterPro" id="IPR040426">
    <property type="entry name" value="C05B5.4-like"/>
</dbReference>
<proteinExistence type="predicted"/>
<dbReference type="InterPro" id="IPR057569">
    <property type="entry name" value="C2_nem"/>
</dbReference>
<keyword evidence="2" id="KW-1133">Transmembrane helix</keyword>
<evidence type="ECO:0000259" key="3">
    <source>
        <dbReference type="Pfam" id="PF25330"/>
    </source>
</evidence>
<accession>A0A811KBY3</accession>
<dbReference type="Proteomes" id="UP000614601">
    <property type="component" value="Unassembled WGS sequence"/>
</dbReference>
<feature type="region of interest" description="Disordered" evidence="1">
    <location>
        <begin position="188"/>
        <end position="210"/>
    </location>
</feature>
<feature type="domain" description="C2" evidence="3">
    <location>
        <begin position="2"/>
        <end position="129"/>
    </location>
</feature>
<dbReference type="OrthoDB" id="5862752at2759"/>
<keyword evidence="2" id="KW-0472">Membrane</keyword>
<comment type="caution">
    <text evidence="4">The sequence shown here is derived from an EMBL/GenBank/DDBJ whole genome shotgun (WGS) entry which is preliminary data.</text>
</comment>
<evidence type="ECO:0000256" key="1">
    <source>
        <dbReference type="SAM" id="MobiDB-lite"/>
    </source>
</evidence>
<keyword evidence="2" id="KW-0812">Transmembrane</keyword>
<feature type="transmembrane region" description="Helical" evidence="2">
    <location>
        <begin position="155"/>
        <end position="180"/>
    </location>
</feature>
<feature type="compositionally biased region" description="Low complexity" evidence="1">
    <location>
        <begin position="193"/>
        <end position="206"/>
    </location>
</feature>
<keyword evidence="5" id="KW-1185">Reference proteome</keyword>
<name>A0A811KBY3_9BILA</name>
<dbReference type="AlphaFoldDB" id="A0A811KBY3"/>
<sequence length="308" mass="34389">MVMELKRFQLEPNCIVSELCREPQLKTQLKTGFDTTLSSLLNLNNTLQSDLLDRMVSNPVDSIKLSDVYVYAEIIGTDPAFNFVRTCDNSTKHQLLVPVDELSSDRKLYHFNLKGNCFKAVIYLSVHENACPWCIFNAESIIAEEKQVADASSTLLTIISIVTTILALTLLVACAVMCRINRKLSRSMRRSESSSPSTQNTSTSDSGYDVPWRNYNGGIRTQRIVRGSSQTNGNGAYQAYHRPTTIIPQHAILDDQSLLKLSPSDYPPISSMGVCLNTMHNRMGVNDSTIHITAVPFKDYDDLGRDNI</sequence>
<evidence type="ECO:0000313" key="5">
    <source>
        <dbReference type="Proteomes" id="UP000614601"/>
    </source>
</evidence>
<dbReference type="PANTHER" id="PTHR38626">
    <property type="entry name" value="SKN-1 DEPENDENT ZYGOTIC TRANSCRIPT-RELATED"/>
    <property type="match status" value="1"/>
</dbReference>
<reference evidence="4" key="1">
    <citation type="submission" date="2020-09" db="EMBL/GenBank/DDBJ databases">
        <authorList>
            <person name="Kikuchi T."/>
        </authorList>
    </citation>
    <scope>NUCLEOTIDE SEQUENCE</scope>
    <source>
        <strain evidence="4">SH1</strain>
    </source>
</reference>
<gene>
    <name evidence="4" type="ORF">BOKJ2_LOCUS5020</name>
</gene>
<organism evidence="4 5">
    <name type="scientific">Bursaphelenchus okinawaensis</name>
    <dbReference type="NCBI Taxonomy" id="465554"/>
    <lineage>
        <taxon>Eukaryota</taxon>
        <taxon>Metazoa</taxon>
        <taxon>Ecdysozoa</taxon>
        <taxon>Nematoda</taxon>
        <taxon>Chromadorea</taxon>
        <taxon>Rhabditida</taxon>
        <taxon>Tylenchina</taxon>
        <taxon>Tylenchomorpha</taxon>
        <taxon>Aphelenchoidea</taxon>
        <taxon>Aphelenchoididae</taxon>
        <taxon>Bursaphelenchus</taxon>
    </lineage>
</organism>
<dbReference type="PANTHER" id="PTHR38626:SF4">
    <property type="entry name" value="SKN-1 DEPENDENT ZYGOTIC TRANSCRIPT"/>
    <property type="match status" value="1"/>
</dbReference>
<dbReference type="EMBL" id="CAJFDH010000003">
    <property type="protein sequence ID" value="CAD5213293.1"/>
    <property type="molecule type" value="Genomic_DNA"/>
</dbReference>